<dbReference type="Proteomes" id="UP000053676">
    <property type="component" value="Unassembled WGS sequence"/>
</dbReference>
<sequence length="102" mass="11485">MAWISQPTELMTAEVTLLSSAKFRCVTLKQSSFFTLKFCTGRKIPGNVSGRMEIEGITRLLQWVVGQGMIVRSLTTDRSRSIAKFSRDLKEEVDPITMAGIW</sequence>
<dbReference type="KEGG" id="nai:NECAME_05574"/>
<evidence type="ECO:0000313" key="2">
    <source>
        <dbReference type="Proteomes" id="UP000053676"/>
    </source>
</evidence>
<name>W2SHY9_NECAM</name>
<keyword evidence="2" id="KW-1185">Reference proteome</keyword>
<organism evidence="1 2">
    <name type="scientific">Necator americanus</name>
    <name type="common">Human hookworm</name>
    <dbReference type="NCBI Taxonomy" id="51031"/>
    <lineage>
        <taxon>Eukaryota</taxon>
        <taxon>Metazoa</taxon>
        <taxon>Ecdysozoa</taxon>
        <taxon>Nematoda</taxon>
        <taxon>Chromadorea</taxon>
        <taxon>Rhabditida</taxon>
        <taxon>Rhabditina</taxon>
        <taxon>Rhabditomorpha</taxon>
        <taxon>Strongyloidea</taxon>
        <taxon>Ancylostomatidae</taxon>
        <taxon>Bunostominae</taxon>
        <taxon>Necator</taxon>
    </lineage>
</organism>
<reference evidence="2" key="1">
    <citation type="journal article" date="2014" name="Nat. Genet.">
        <title>Genome of the human hookworm Necator americanus.</title>
        <authorList>
            <person name="Tang Y.T."/>
            <person name="Gao X."/>
            <person name="Rosa B.A."/>
            <person name="Abubucker S."/>
            <person name="Hallsworth-Pepin K."/>
            <person name="Martin J."/>
            <person name="Tyagi R."/>
            <person name="Heizer E."/>
            <person name="Zhang X."/>
            <person name="Bhonagiri-Palsikar V."/>
            <person name="Minx P."/>
            <person name="Warren W.C."/>
            <person name="Wang Q."/>
            <person name="Zhan B."/>
            <person name="Hotez P.J."/>
            <person name="Sternberg P.W."/>
            <person name="Dougall A."/>
            <person name="Gaze S.T."/>
            <person name="Mulvenna J."/>
            <person name="Sotillo J."/>
            <person name="Ranganathan S."/>
            <person name="Rabelo E.M."/>
            <person name="Wilson R.K."/>
            <person name="Felgner P.L."/>
            <person name="Bethony J."/>
            <person name="Hawdon J.M."/>
            <person name="Gasser R.B."/>
            <person name="Loukas A."/>
            <person name="Mitreva M."/>
        </authorList>
    </citation>
    <scope>NUCLEOTIDE SEQUENCE [LARGE SCALE GENOMIC DNA]</scope>
</reference>
<gene>
    <name evidence="1" type="ORF">NECAME_05574</name>
</gene>
<proteinExistence type="predicted"/>
<evidence type="ECO:0000313" key="1">
    <source>
        <dbReference type="EMBL" id="ETN68491.1"/>
    </source>
</evidence>
<dbReference type="OrthoDB" id="5860460at2759"/>
<protein>
    <submittedName>
        <fullName evidence="1">Uncharacterized protein</fullName>
    </submittedName>
</protein>
<dbReference type="EMBL" id="KI669253">
    <property type="protein sequence ID" value="ETN68491.1"/>
    <property type="molecule type" value="Genomic_DNA"/>
</dbReference>
<accession>W2SHY9</accession>
<dbReference type="AlphaFoldDB" id="W2SHY9"/>